<gene>
    <name evidence="8" type="ORF">SAMN04487960_101478</name>
</gene>
<dbReference type="GO" id="GO:0030313">
    <property type="term" value="C:cell envelope"/>
    <property type="evidence" value="ECO:0007669"/>
    <property type="project" value="UniProtKB-SubCell"/>
</dbReference>
<dbReference type="SUPFAM" id="SSF53850">
    <property type="entry name" value="Periplasmic binding protein-like II"/>
    <property type="match status" value="1"/>
</dbReference>
<feature type="chain" id="PRO_5011770818" evidence="5">
    <location>
        <begin position="24"/>
        <end position="256"/>
    </location>
</feature>
<evidence type="ECO:0000313" key="8">
    <source>
        <dbReference type="EMBL" id="SDW16922.1"/>
    </source>
</evidence>
<dbReference type="InterPro" id="IPR001638">
    <property type="entry name" value="Solute-binding_3/MltF_N"/>
</dbReference>
<dbReference type="STRING" id="488533.SAMN04487960_101478"/>
<dbReference type="PROSITE" id="PS01039">
    <property type="entry name" value="SBP_BACTERIAL_3"/>
    <property type="match status" value="1"/>
</dbReference>
<dbReference type="EMBL" id="FNNE01000001">
    <property type="protein sequence ID" value="SDW16922.1"/>
    <property type="molecule type" value="Genomic_DNA"/>
</dbReference>
<keyword evidence="9" id="KW-1185">Reference proteome</keyword>
<dbReference type="Proteomes" id="UP000199675">
    <property type="component" value="Unassembled WGS sequence"/>
</dbReference>
<evidence type="ECO:0000256" key="5">
    <source>
        <dbReference type="SAM" id="SignalP"/>
    </source>
</evidence>
<dbReference type="InterPro" id="IPR001320">
    <property type="entry name" value="Iontro_rcpt_C"/>
</dbReference>
<evidence type="ECO:0000259" key="6">
    <source>
        <dbReference type="SMART" id="SM00062"/>
    </source>
</evidence>
<dbReference type="Pfam" id="PF00497">
    <property type="entry name" value="SBP_bac_3"/>
    <property type="match status" value="1"/>
</dbReference>
<evidence type="ECO:0000256" key="1">
    <source>
        <dbReference type="ARBA" id="ARBA00004196"/>
    </source>
</evidence>
<evidence type="ECO:0000313" key="9">
    <source>
        <dbReference type="Proteomes" id="UP000199675"/>
    </source>
</evidence>
<dbReference type="AlphaFoldDB" id="A0A1H2RBW8"/>
<feature type="signal peptide" evidence="5">
    <location>
        <begin position="1"/>
        <end position="23"/>
    </location>
</feature>
<accession>A0A1H2RBW8</accession>
<dbReference type="SMART" id="SM00079">
    <property type="entry name" value="PBPe"/>
    <property type="match status" value="1"/>
</dbReference>
<feature type="domain" description="Ionotropic glutamate receptor C-terminal" evidence="7">
    <location>
        <begin position="25"/>
        <end position="246"/>
    </location>
</feature>
<evidence type="ECO:0000256" key="4">
    <source>
        <dbReference type="RuleBase" id="RU003744"/>
    </source>
</evidence>
<dbReference type="PANTHER" id="PTHR35936">
    <property type="entry name" value="MEMBRANE-BOUND LYTIC MUREIN TRANSGLYCOSYLASE F"/>
    <property type="match status" value="1"/>
</dbReference>
<keyword evidence="3 5" id="KW-0732">Signal</keyword>
<evidence type="ECO:0000259" key="7">
    <source>
        <dbReference type="SMART" id="SM00079"/>
    </source>
</evidence>
<name>A0A1H2RBW8_9GAMM</name>
<protein>
    <submittedName>
        <fullName evidence="8">Amino acid ABC transporter substrate-binding protein, PAAT family (TC 3.A.1.3.-)</fullName>
    </submittedName>
</protein>
<evidence type="ECO:0000256" key="2">
    <source>
        <dbReference type="ARBA" id="ARBA00010333"/>
    </source>
</evidence>
<comment type="similarity">
    <text evidence="2 4">Belongs to the bacterial solute-binding protein 3 family.</text>
</comment>
<sequence length="256" mass="28024">MSKQWLRTVVAVSFFATAGNVNADTLHVVTDPSFVPFEMMDPDSGQMTGFDIDILTEIASRAGFDYQLTTRDFNDIIPSLQAGTADIAIAGITITGERQAIIDFSQPYYDSGLRILVRKDDDQIAGLEDLNGLRVGAKIGSTGYDFLLSSLNDHSGVAAYPGSADMYNALISDTVDAVVFDAPSVGFFARNQGKGQVKTVGPLYQSQQYGIAFRKDSEWVDRVNAALEEIRNDGTYQAVYEKWFDSLPDGQQTVNR</sequence>
<dbReference type="InterPro" id="IPR018313">
    <property type="entry name" value="SBP_3_CS"/>
</dbReference>
<reference evidence="8 9" key="1">
    <citation type="submission" date="2016-10" db="EMBL/GenBank/DDBJ databases">
        <authorList>
            <person name="de Groot N.N."/>
        </authorList>
    </citation>
    <scope>NUCLEOTIDE SEQUENCE [LARGE SCALE GENOMIC DNA]</scope>
    <source>
        <strain evidence="8 9">CGMCC 1.7059</strain>
    </source>
</reference>
<proteinExistence type="inferred from homology"/>
<comment type="subcellular location">
    <subcellularLocation>
        <location evidence="1">Cell envelope</location>
    </subcellularLocation>
</comment>
<dbReference type="OrthoDB" id="9768183at2"/>
<dbReference type="RefSeq" id="WP_091811325.1">
    <property type="nucleotide sequence ID" value="NZ_FNNE01000001.1"/>
</dbReference>
<organism evidence="8 9">
    <name type="scientific">Marinobacter mobilis</name>
    <dbReference type="NCBI Taxonomy" id="488533"/>
    <lineage>
        <taxon>Bacteria</taxon>
        <taxon>Pseudomonadati</taxon>
        <taxon>Pseudomonadota</taxon>
        <taxon>Gammaproteobacteria</taxon>
        <taxon>Pseudomonadales</taxon>
        <taxon>Marinobacteraceae</taxon>
        <taxon>Marinobacter</taxon>
    </lineage>
</organism>
<dbReference type="GO" id="GO:0016020">
    <property type="term" value="C:membrane"/>
    <property type="evidence" value="ECO:0007669"/>
    <property type="project" value="InterPro"/>
</dbReference>
<dbReference type="PANTHER" id="PTHR35936:SF38">
    <property type="entry name" value="GLUTAMINE-BINDING PERIPLASMIC PROTEIN"/>
    <property type="match status" value="1"/>
</dbReference>
<dbReference type="GO" id="GO:0015276">
    <property type="term" value="F:ligand-gated monoatomic ion channel activity"/>
    <property type="evidence" value="ECO:0007669"/>
    <property type="project" value="InterPro"/>
</dbReference>
<evidence type="ECO:0000256" key="3">
    <source>
        <dbReference type="ARBA" id="ARBA00022729"/>
    </source>
</evidence>
<dbReference type="SMART" id="SM00062">
    <property type="entry name" value="PBPb"/>
    <property type="match status" value="1"/>
</dbReference>
<feature type="domain" description="Solute-binding protein family 3/N-terminal" evidence="6">
    <location>
        <begin position="25"/>
        <end position="247"/>
    </location>
</feature>
<dbReference type="Gene3D" id="3.40.190.10">
    <property type="entry name" value="Periplasmic binding protein-like II"/>
    <property type="match status" value="2"/>
</dbReference>